<dbReference type="RefSeq" id="WP_072604683.1">
    <property type="nucleotide sequence ID" value="NZ_CP018171.1"/>
</dbReference>
<dbReference type="STRING" id="1670800.BSQ44_12720"/>
<organism evidence="2 3">
    <name type="scientific">Aquibium oceanicum</name>
    <dbReference type="NCBI Taxonomy" id="1670800"/>
    <lineage>
        <taxon>Bacteria</taxon>
        <taxon>Pseudomonadati</taxon>
        <taxon>Pseudomonadota</taxon>
        <taxon>Alphaproteobacteria</taxon>
        <taxon>Hyphomicrobiales</taxon>
        <taxon>Phyllobacteriaceae</taxon>
        <taxon>Aquibium</taxon>
    </lineage>
</organism>
<keyword evidence="3" id="KW-1185">Reference proteome</keyword>
<evidence type="ECO:0000313" key="2">
    <source>
        <dbReference type="EMBL" id="APH72128.1"/>
    </source>
</evidence>
<keyword evidence="1" id="KW-0732">Signal</keyword>
<feature type="chain" id="PRO_5012837639" evidence="1">
    <location>
        <begin position="22"/>
        <end position="205"/>
    </location>
</feature>
<dbReference type="AlphaFoldDB" id="A0A1L3SRU3"/>
<dbReference type="PIRSF" id="PIRSF010521">
    <property type="entry name" value="DUF922_bac"/>
    <property type="match status" value="1"/>
</dbReference>
<dbReference type="OrthoDB" id="7888967at2"/>
<evidence type="ECO:0000313" key="3">
    <source>
        <dbReference type="Proteomes" id="UP000182840"/>
    </source>
</evidence>
<dbReference type="KEGG" id="meso:BSQ44_12720"/>
<gene>
    <name evidence="2" type="ORF">BSQ44_12720</name>
</gene>
<feature type="signal peptide" evidence="1">
    <location>
        <begin position="1"/>
        <end position="21"/>
    </location>
</feature>
<proteinExistence type="predicted"/>
<dbReference type="InterPro" id="IPR010321">
    <property type="entry name" value="DUF922"/>
</dbReference>
<evidence type="ECO:0000256" key="1">
    <source>
        <dbReference type="SAM" id="SignalP"/>
    </source>
</evidence>
<dbReference type="Pfam" id="PF06037">
    <property type="entry name" value="DUF922"/>
    <property type="match status" value="1"/>
</dbReference>
<sequence>MKRMTLFTFLCLLAALTAAQAQTISRTYSYFSIGGSTLEEIDKELSRRGPKVKSTGQRHPGATQMQFSTRYTFASTPDWCRIEKAVVTVKAKIILPNWGQRRRADEDTRLIWDTLNSDIRRHEESHVQIAKRHARKLESELGRLGRRDDCEQIKAAAATVSARVLAEHDSAQDRFDRIETINFENRMMRLLKYRMQRIRAGNLQN</sequence>
<reference evidence="3" key="1">
    <citation type="submission" date="2016-11" db="EMBL/GenBank/DDBJ databases">
        <title>Mesorhizobium oceanicum sp. nov., isolated from deep seawater in South China Sea.</title>
        <authorList>
            <person name="Fu G.-Y."/>
        </authorList>
    </citation>
    <scope>NUCLEOTIDE SEQUENCE [LARGE SCALE GENOMIC DNA]</scope>
    <source>
        <strain evidence="3">B7</strain>
    </source>
</reference>
<accession>A0A1L3SRU3</accession>
<name>A0A1L3SRU3_9HYPH</name>
<dbReference type="Proteomes" id="UP000182840">
    <property type="component" value="Chromosome"/>
</dbReference>
<dbReference type="EMBL" id="CP018171">
    <property type="protein sequence ID" value="APH72128.1"/>
    <property type="molecule type" value="Genomic_DNA"/>
</dbReference>
<protein>
    <submittedName>
        <fullName evidence="2">Peptidase</fullName>
    </submittedName>
</protein>